<accession>D7BAV8</accession>
<keyword evidence="2" id="KW-1185">Reference proteome</keyword>
<organism evidence="1 2">
    <name type="scientific">Allomeiothermus silvanus (strain ATCC 700542 / DSM 9946 / NBRC 106475 / NCIMB 13440 / VI-R2)</name>
    <name type="common">Thermus silvanus</name>
    <dbReference type="NCBI Taxonomy" id="526227"/>
    <lineage>
        <taxon>Bacteria</taxon>
        <taxon>Thermotogati</taxon>
        <taxon>Deinococcota</taxon>
        <taxon>Deinococci</taxon>
        <taxon>Thermales</taxon>
        <taxon>Thermaceae</taxon>
        <taxon>Allomeiothermus</taxon>
    </lineage>
</organism>
<dbReference type="Proteomes" id="UP000001916">
    <property type="component" value="Chromosome"/>
</dbReference>
<dbReference type="EMBL" id="CP002042">
    <property type="protein sequence ID" value="ADH64332.1"/>
    <property type="molecule type" value="Genomic_DNA"/>
</dbReference>
<name>D7BAV8_ALLS1</name>
<sequence length="42" mass="4848">MRNAERKAQAMIHRPPSSFSDWVVAFSMGRLAFCEARRASYD</sequence>
<evidence type="ECO:0000313" key="1">
    <source>
        <dbReference type="EMBL" id="ADH64332.1"/>
    </source>
</evidence>
<dbReference type="HOGENOM" id="CLU_3253846_0_0_0"/>
<reference evidence="1 2" key="1">
    <citation type="journal article" date="2010" name="Stand. Genomic Sci.">
        <title>Complete genome sequence of Meiothermus silvanus type strain (VI-R2).</title>
        <authorList>
            <person name="Sikorski J."/>
            <person name="Tindall B.J."/>
            <person name="Lowry S."/>
            <person name="Lucas S."/>
            <person name="Nolan M."/>
            <person name="Copeland A."/>
            <person name="Glavina Del Rio T."/>
            <person name="Tice H."/>
            <person name="Cheng J.F."/>
            <person name="Han C."/>
            <person name="Pitluck S."/>
            <person name="Liolios K."/>
            <person name="Ivanova N."/>
            <person name="Mavromatis K."/>
            <person name="Mikhailova N."/>
            <person name="Pati A."/>
            <person name="Goodwin L."/>
            <person name="Chen A."/>
            <person name="Palaniappan K."/>
            <person name="Land M."/>
            <person name="Hauser L."/>
            <person name="Chang Y.J."/>
            <person name="Jeffries C.D."/>
            <person name="Rohde M."/>
            <person name="Goker M."/>
            <person name="Woyke T."/>
            <person name="Bristow J."/>
            <person name="Eisen J.A."/>
            <person name="Markowitz V."/>
            <person name="Hugenholtz P."/>
            <person name="Kyrpides N.C."/>
            <person name="Klenk H.P."/>
            <person name="Lapidus A."/>
        </authorList>
    </citation>
    <scope>NUCLEOTIDE SEQUENCE [LARGE SCALE GENOMIC DNA]</scope>
    <source>
        <strain evidence="2">ATCC 700542 / DSM 9946 / VI-R2</strain>
    </source>
</reference>
<dbReference type="AlphaFoldDB" id="D7BAV8"/>
<protein>
    <submittedName>
        <fullName evidence="1">Uncharacterized protein</fullName>
    </submittedName>
</protein>
<evidence type="ECO:0000313" key="2">
    <source>
        <dbReference type="Proteomes" id="UP000001916"/>
    </source>
</evidence>
<proteinExistence type="predicted"/>
<dbReference type="KEGG" id="msv:Mesil_2479"/>
<gene>
    <name evidence="1" type="ordered locus">Mesil_2479</name>
</gene>